<dbReference type="EMBL" id="CP111027">
    <property type="protein sequence ID" value="WAR29966.1"/>
    <property type="molecule type" value="Genomic_DNA"/>
</dbReference>
<evidence type="ECO:0000313" key="1">
    <source>
        <dbReference type="EMBL" id="WAR29966.1"/>
    </source>
</evidence>
<name>A0ABY7GFJ4_MYAAR</name>
<proteinExistence type="predicted"/>
<sequence length="59" mass="6871">MESPSLSDEDPDLFQRLYKYGGFWIAGDMAMTYGSIRMKVPSQFSFFRMAGRLAFYSRL</sequence>
<keyword evidence="2" id="KW-1185">Reference proteome</keyword>
<dbReference type="Proteomes" id="UP001164746">
    <property type="component" value="Chromosome 16"/>
</dbReference>
<accession>A0ABY7GFJ4</accession>
<organism evidence="1 2">
    <name type="scientific">Mya arenaria</name>
    <name type="common">Soft-shell clam</name>
    <dbReference type="NCBI Taxonomy" id="6604"/>
    <lineage>
        <taxon>Eukaryota</taxon>
        <taxon>Metazoa</taxon>
        <taxon>Spiralia</taxon>
        <taxon>Lophotrochozoa</taxon>
        <taxon>Mollusca</taxon>
        <taxon>Bivalvia</taxon>
        <taxon>Autobranchia</taxon>
        <taxon>Heteroconchia</taxon>
        <taxon>Euheterodonta</taxon>
        <taxon>Imparidentia</taxon>
        <taxon>Neoheterodontei</taxon>
        <taxon>Myida</taxon>
        <taxon>Myoidea</taxon>
        <taxon>Myidae</taxon>
        <taxon>Mya</taxon>
    </lineage>
</organism>
<gene>
    <name evidence="1" type="ORF">MAR_003534</name>
</gene>
<evidence type="ECO:0000313" key="2">
    <source>
        <dbReference type="Proteomes" id="UP001164746"/>
    </source>
</evidence>
<reference evidence="1" key="1">
    <citation type="submission" date="2022-11" db="EMBL/GenBank/DDBJ databases">
        <title>Centuries of genome instability and evolution in soft-shell clam transmissible cancer (bioRxiv).</title>
        <authorList>
            <person name="Hart S.F.M."/>
            <person name="Yonemitsu M.A."/>
            <person name="Giersch R.M."/>
            <person name="Beal B.F."/>
            <person name="Arriagada G."/>
            <person name="Davis B.W."/>
            <person name="Ostrander E.A."/>
            <person name="Goff S.P."/>
            <person name="Metzger M.J."/>
        </authorList>
    </citation>
    <scope>NUCLEOTIDE SEQUENCE</scope>
    <source>
        <strain evidence="1">MELC-2E11</strain>
        <tissue evidence="1">Siphon/mantle</tissue>
    </source>
</reference>
<protein>
    <submittedName>
        <fullName evidence="1">Uncharacterized protein</fullName>
    </submittedName>
</protein>